<dbReference type="EMBL" id="MVDD01000004">
    <property type="protein sequence ID" value="PKQ63959.1"/>
    <property type="molecule type" value="Genomic_DNA"/>
</dbReference>
<accession>A0A2N3I0V8</accession>
<evidence type="ECO:0000313" key="3">
    <source>
        <dbReference type="Proteomes" id="UP000233535"/>
    </source>
</evidence>
<name>A0A2N3I0V8_9BACT</name>
<keyword evidence="1" id="KW-0812">Transmembrane</keyword>
<keyword evidence="1" id="KW-1133">Transmembrane helix</keyword>
<dbReference type="Proteomes" id="UP000233535">
    <property type="component" value="Unassembled WGS sequence"/>
</dbReference>
<dbReference type="AlphaFoldDB" id="A0A2N3I0V8"/>
<organism evidence="2 3">
    <name type="scientific">Labilibaculum filiforme</name>
    <dbReference type="NCBI Taxonomy" id="1940526"/>
    <lineage>
        <taxon>Bacteria</taxon>
        <taxon>Pseudomonadati</taxon>
        <taxon>Bacteroidota</taxon>
        <taxon>Bacteroidia</taxon>
        <taxon>Marinilabiliales</taxon>
        <taxon>Marinifilaceae</taxon>
        <taxon>Labilibaculum</taxon>
    </lineage>
</organism>
<gene>
    <name evidence="2" type="ORF">BZG02_08070</name>
</gene>
<keyword evidence="1" id="KW-0472">Membrane</keyword>
<reference evidence="2 3" key="1">
    <citation type="journal article" date="2017" name="Front. Microbiol.">
        <title>Labilibaculum manganireducens gen. nov., sp. nov. and Labilibaculum filiforme sp. nov., Novel Bacteroidetes Isolated from Subsurface Sediments of the Baltic Sea.</title>
        <authorList>
            <person name="Vandieken V."/>
            <person name="Marshall I.P."/>
            <person name="Niemann H."/>
            <person name="Engelen B."/>
            <person name="Cypionka H."/>
        </authorList>
    </citation>
    <scope>NUCLEOTIDE SEQUENCE [LARGE SCALE GENOMIC DNA]</scope>
    <source>
        <strain evidence="2 3">59.16B</strain>
    </source>
</reference>
<comment type="caution">
    <text evidence="2">The sequence shown here is derived from an EMBL/GenBank/DDBJ whole genome shotgun (WGS) entry which is preliminary data.</text>
</comment>
<proteinExistence type="predicted"/>
<dbReference type="RefSeq" id="WP_101260907.1">
    <property type="nucleotide sequence ID" value="NZ_MVDD01000004.1"/>
</dbReference>
<dbReference type="OrthoDB" id="1123418at2"/>
<sequence length="81" mass="9111">MSNKKMVVIVLSLILILSISAVLVINGFPELTPNWSVESKSILKQYIKLFGFLSVMGLVYILVEGLKMAKVQEQEIEDEIK</sequence>
<evidence type="ECO:0000256" key="1">
    <source>
        <dbReference type="SAM" id="Phobius"/>
    </source>
</evidence>
<keyword evidence="3" id="KW-1185">Reference proteome</keyword>
<feature type="transmembrane region" description="Helical" evidence="1">
    <location>
        <begin position="45"/>
        <end position="63"/>
    </location>
</feature>
<protein>
    <submittedName>
        <fullName evidence="2">Uncharacterized protein</fullName>
    </submittedName>
</protein>
<evidence type="ECO:0000313" key="2">
    <source>
        <dbReference type="EMBL" id="PKQ63959.1"/>
    </source>
</evidence>